<proteinExistence type="predicted"/>
<reference evidence="3 4" key="1">
    <citation type="submission" date="2024-02" db="EMBL/GenBank/DDBJ databases">
        <title>High-quality chromosome-scale genome assembly of Pensacola bahiagrass (Paspalum notatum Flugge var. saurae).</title>
        <authorList>
            <person name="Vega J.M."/>
            <person name="Podio M."/>
            <person name="Orjuela J."/>
            <person name="Siena L.A."/>
            <person name="Pessino S.C."/>
            <person name="Combes M.C."/>
            <person name="Mariac C."/>
            <person name="Albertini E."/>
            <person name="Pupilli F."/>
            <person name="Ortiz J.P.A."/>
            <person name="Leblanc O."/>
        </authorList>
    </citation>
    <scope>NUCLEOTIDE SEQUENCE [LARGE SCALE GENOMIC DNA]</scope>
    <source>
        <strain evidence="3">R1</strain>
        <tissue evidence="3">Leaf</tissue>
    </source>
</reference>
<dbReference type="Pfam" id="PF02992">
    <property type="entry name" value="Transposase_21"/>
    <property type="match status" value="1"/>
</dbReference>
<feature type="domain" description="DUF4218" evidence="2">
    <location>
        <begin position="448"/>
        <end position="537"/>
    </location>
</feature>
<dbReference type="Pfam" id="PF13960">
    <property type="entry name" value="DUF4218"/>
    <property type="match status" value="1"/>
</dbReference>
<feature type="compositionally biased region" description="Polar residues" evidence="1">
    <location>
        <begin position="602"/>
        <end position="613"/>
    </location>
</feature>
<evidence type="ECO:0000259" key="2">
    <source>
        <dbReference type="Pfam" id="PF13960"/>
    </source>
</evidence>
<sequence>MYQCKKLTKALGMGYEKIDMCPNGCMLFCDDHVDKKKCLKCGKGRYAEAVNEDGDHVMMDIAQKQLHSFPMAPRFKWLFVNPCGGRNKALDEFDLEFAKDARNIRFDLATDGFTPFGQSAASYSYWLVFVIPYNLPPHMCMKYEFMFLCLIIPGPEHPGPKINVMLQPLIKELKQLWYGVEAYDISLKQKFTLRAAYLWSVHDFMTVHGTLTYPICDVDTRCFRLEFGGKICYFDCHRCWLPSDHIFRGEKDSFRKDTVCYEGPPKRLCAQEILDQLASLKLNEEKTAYEGFGKEHNWTHISGIWDLPYAKALKLPHNIDVMHQERNVAESIISTCMDFSDKTKDNVKARKDLAKIYKRPTLELTANGGKPRAPFSLKPQERKEIEIPSDYAAGLKRAVNLKTWKLNGLKAHDYHIIMERLVPVMFRGYLPDGVWSVLAELSYFYRQLCAKEIKKEMMEKLEKDVPVLICKMEKNFPPGFFNPMQHLLVHLAYEAKVGGSVQFRWMFHIERALKYLRAMVGNKARVEGVYFAEEHNVNAPMMRYNVDEEPSASDLPIFQSTGASASASSPYYFKPGERVSAYLYIYANMKEMDPYFKEFQRQNWTSKKQPTSKQLDKMRRDGIDGKPNFPDWFKIYDEP</sequence>
<organism evidence="3 4">
    <name type="scientific">Paspalum notatum var. saurae</name>
    <dbReference type="NCBI Taxonomy" id="547442"/>
    <lineage>
        <taxon>Eukaryota</taxon>
        <taxon>Viridiplantae</taxon>
        <taxon>Streptophyta</taxon>
        <taxon>Embryophyta</taxon>
        <taxon>Tracheophyta</taxon>
        <taxon>Spermatophyta</taxon>
        <taxon>Magnoliopsida</taxon>
        <taxon>Liliopsida</taxon>
        <taxon>Poales</taxon>
        <taxon>Poaceae</taxon>
        <taxon>PACMAD clade</taxon>
        <taxon>Panicoideae</taxon>
        <taxon>Andropogonodae</taxon>
        <taxon>Paspaleae</taxon>
        <taxon>Paspalinae</taxon>
        <taxon>Paspalum</taxon>
    </lineage>
</organism>
<evidence type="ECO:0000313" key="3">
    <source>
        <dbReference type="EMBL" id="WVZ80069.1"/>
    </source>
</evidence>
<feature type="region of interest" description="Disordered" evidence="1">
    <location>
        <begin position="602"/>
        <end position="626"/>
    </location>
</feature>
<evidence type="ECO:0000313" key="4">
    <source>
        <dbReference type="Proteomes" id="UP001341281"/>
    </source>
</evidence>
<accession>A0AAQ3TT76</accession>
<feature type="compositionally biased region" description="Basic and acidic residues" evidence="1">
    <location>
        <begin position="614"/>
        <end position="624"/>
    </location>
</feature>
<dbReference type="EMBL" id="CP144750">
    <property type="protein sequence ID" value="WVZ80069.1"/>
    <property type="molecule type" value="Genomic_DNA"/>
</dbReference>
<name>A0AAQ3TT76_PASNO</name>
<keyword evidence="4" id="KW-1185">Reference proteome</keyword>
<dbReference type="PANTHER" id="PTHR10775:SF185">
    <property type="entry name" value="OS08G0208400 PROTEIN"/>
    <property type="match status" value="1"/>
</dbReference>
<protein>
    <recommendedName>
        <fullName evidence="2">DUF4218 domain-containing protein</fullName>
    </recommendedName>
</protein>
<dbReference type="Proteomes" id="UP001341281">
    <property type="component" value="Chromosome 06"/>
</dbReference>
<evidence type="ECO:0000256" key="1">
    <source>
        <dbReference type="SAM" id="MobiDB-lite"/>
    </source>
</evidence>
<gene>
    <name evidence="3" type="ORF">U9M48_027579</name>
</gene>
<dbReference type="AlphaFoldDB" id="A0AAQ3TT76"/>
<dbReference type="InterPro" id="IPR025452">
    <property type="entry name" value="DUF4218"/>
</dbReference>
<dbReference type="PANTHER" id="PTHR10775">
    <property type="entry name" value="OS08G0208400 PROTEIN"/>
    <property type="match status" value="1"/>
</dbReference>
<dbReference type="InterPro" id="IPR004242">
    <property type="entry name" value="Transposase_21"/>
</dbReference>